<dbReference type="PROSITE" id="PS51257">
    <property type="entry name" value="PROKAR_LIPOPROTEIN"/>
    <property type="match status" value="1"/>
</dbReference>
<comment type="caution">
    <text evidence="1">The sequence shown here is derived from an EMBL/GenBank/DDBJ whole genome shotgun (WGS) entry which is preliminary data.</text>
</comment>
<organism evidence="1 2">
    <name type="scientific">Flagellimonas aurea</name>
    <dbReference type="NCBI Taxonomy" id="2915619"/>
    <lineage>
        <taxon>Bacteria</taxon>
        <taxon>Pseudomonadati</taxon>
        <taxon>Bacteroidota</taxon>
        <taxon>Flavobacteriia</taxon>
        <taxon>Flavobacteriales</taxon>
        <taxon>Flavobacteriaceae</taxon>
        <taxon>Flagellimonas</taxon>
    </lineage>
</organism>
<reference evidence="1 2" key="1">
    <citation type="submission" date="2021-03" db="EMBL/GenBank/DDBJ databases">
        <title>Muricauda lutimaris sp. nov. and Muricauda ruestringensis sp. nov, two marine members of the Flavobacteriaceae isolated from deep sea sediments of Western Pacific.</title>
        <authorList>
            <person name="Zhao S."/>
            <person name="Liu R."/>
        </authorList>
    </citation>
    <scope>NUCLEOTIDE SEQUENCE [LARGE SCALE GENOMIC DNA]</scope>
    <source>
        <strain evidence="1 2">BC31-1-A7</strain>
    </source>
</reference>
<evidence type="ECO:0000313" key="1">
    <source>
        <dbReference type="EMBL" id="MBO0355796.1"/>
    </source>
</evidence>
<dbReference type="RefSeq" id="WP_207036233.1">
    <property type="nucleotide sequence ID" value="NZ_JAFLNL010000012.1"/>
</dbReference>
<protein>
    <submittedName>
        <fullName evidence="1">Uncharacterized protein</fullName>
    </submittedName>
</protein>
<name>A0ABS3GAE3_9FLAO</name>
<dbReference type="Proteomes" id="UP000664044">
    <property type="component" value="Unassembled WGS sequence"/>
</dbReference>
<dbReference type="EMBL" id="JAFLNL010000012">
    <property type="protein sequence ID" value="MBO0355796.1"/>
    <property type="molecule type" value="Genomic_DNA"/>
</dbReference>
<sequence length="216" mass="24459">MRNFHFLILIVLIVGCQSSKNMLSAEWVKPNYSSRTFAKLAVIVVSKDYEIRQEAEKAIAHNLTKNGQNAVKGTSFLPLNSSESDWKPESVAQKLKQNQIDGALVVGLVNTRDRQVYKQGEDIVYPSGYVRVGRNIYRTYGQVQTPGYYTHEKEYIIESNLYDLEQSSTNKKDALVWTGQSSVGSYPSLRQASNSYGKRLVRHLMENNSILLTNSQ</sequence>
<evidence type="ECO:0000313" key="2">
    <source>
        <dbReference type="Proteomes" id="UP000664044"/>
    </source>
</evidence>
<keyword evidence="2" id="KW-1185">Reference proteome</keyword>
<proteinExistence type="predicted"/>
<accession>A0ABS3GAE3</accession>
<gene>
    <name evidence="1" type="ORF">J0656_17390</name>
</gene>